<dbReference type="GeneTree" id="ENSGT00840000130852"/>
<dbReference type="OMA" id="WHILWGM"/>
<sequence length="159" mass="17888">MMRRKRPRILGSLRNPVLPQASSPPSVQSNSVHFFPSQTPLPQPVTRFNPLSVFYPTSFPALKNTSYFPTLMIAMPSSSCVNKLSSKHSAYFTTPSYLSTLMTTSSTRAPLDSCLDPLSHPEASYLQPDWHILWGMSKNSLDSEPEIRESRWDLTSLLQ</sequence>
<accession>A0A0G2K3Q0</accession>
<dbReference type="Ensembl" id="ENSRNOT00000082517.3">
    <property type="protein sequence ID" value="ENSRNOP00000072728.3"/>
    <property type="gene ID" value="ENSRNOG00000053522.3"/>
</dbReference>
<organism evidence="2 3">
    <name type="scientific">Rattus norvegicus</name>
    <name type="common">Rat</name>
    <dbReference type="NCBI Taxonomy" id="10116"/>
    <lineage>
        <taxon>Eukaryota</taxon>
        <taxon>Metazoa</taxon>
        <taxon>Chordata</taxon>
        <taxon>Craniata</taxon>
        <taxon>Vertebrata</taxon>
        <taxon>Euteleostomi</taxon>
        <taxon>Mammalia</taxon>
        <taxon>Eutheria</taxon>
        <taxon>Euarchontoglires</taxon>
        <taxon>Glires</taxon>
        <taxon>Rodentia</taxon>
        <taxon>Myomorpha</taxon>
        <taxon>Muroidea</taxon>
        <taxon>Muridae</taxon>
        <taxon>Murinae</taxon>
        <taxon>Rattus</taxon>
    </lineage>
</organism>
<protein>
    <submittedName>
        <fullName evidence="2">RIKEN cDNA 1700129C05 gene like</fullName>
    </submittedName>
</protein>
<dbReference type="Bgee" id="ENSRNOG00000053522">
    <property type="expression patterns" value="Expressed in testis"/>
</dbReference>
<dbReference type="RGD" id="1594625">
    <property type="gene designation" value="1700129C05Rikl"/>
</dbReference>
<evidence type="ECO:0000313" key="4">
    <source>
        <dbReference type="RGD" id="1594625"/>
    </source>
</evidence>
<reference evidence="2" key="3">
    <citation type="submission" date="2025-09" db="UniProtKB">
        <authorList>
            <consortium name="Ensembl"/>
        </authorList>
    </citation>
    <scope>IDENTIFICATION</scope>
    <source>
        <strain evidence="2">Brown Norway</strain>
    </source>
</reference>
<reference evidence="2" key="2">
    <citation type="submission" date="2025-08" db="UniProtKB">
        <authorList>
            <consortium name="Ensembl"/>
        </authorList>
    </citation>
    <scope>IDENTIFICATION</scope>
    <source>
        <strain evidence="2">Brown Norway</strain>
    </source>
</reference>
<evidence type="ECO:0000313" key="2">
    <source>
        <dbReference type="Ensembl" id="ENSRNOP00000072728.3"/>
    </source>
</evidence>
<dbReference type="VEuPathDB" id="HostDB:ENSRNOG00000053522"/>
<dbReference type="InParanoid" id="A0A0G2K3Q0"/>
<keyword evidence="3" id="KW-1185">Reference proteome</keyword>
<feature type="region of interest" description="Disordered" evidence="1">
    <location>
        <begin position="1"/>
        <end position="31"/>
    </location>
</feature>
<gene>
    <name evidence="2 4" type="primary">1700129C05Rikl</name>
    <name evidence="4" type="synonym">LOC691850</name>
</gene>
<evidence type="ECO:0000313" key="3">
    <source>
        <dbReference type="Proteomes" id="UP000002494"/>
    </source>
</evidence>
<reference evidence="2" key="1">
    <citation type="submission" date="2024-01" db="EMBL/GenBank/DDBJ databases">
        <title>GRCr8: a new rat reference genome assembly contstructed from accurate long reads and long range scaffolding.</title>
        <authorList>
            <person name="Doris P.A."/>
            <person name="Kalbfleisch T."/>
            <person name="Li K."/>
            <person name="Howe K."/>
            <person name="Wood J."/>
        </authorList>
    </citation>
    <scope>NUCLEOTIDE SEQUENCE [LARGE SCALE GENOMIC DNA]</scope>
    <source>
        <strain evidence="2">Brown Norway</strain>
    </source>
</reference>
<name>A0A0G2K3Q0_RAT</name>
<dbReference type="AlphaFoldDB" id="A0A0G2K3Q0"/>
<dbReference type="AGR" id="RGD:1594625"/>
<dbReference type="Proteomes" id="UP000002494">
    <property type="component" value="Chromosome 15"/>
</dbReference>
<proteinExistence type="predicted"/>
<feature type="compositionally biased region" description="Polar residues" evidence="1">
    <location>
        <begin position="20"/>
        <end position="31"/>
    </location>
</feature>
<evidence type="ECO:0000256" key="1">
    <source>
        <dbReference type="SAM" id="MobiDB-lite"/>
    </source>
</evidence>